<evidence type="ECO:0000256" key="8">
    <source>
        <dbReference type="ARBA" id="ARBA00060613"/>
    </source>
</evidence>
<comment type="function">
    <text evidence="9">Involved in the biosynthesis of the chorismate, which leads to the biosynthesis of aromatic amino acids. Catalyzes the reversible NADPH linked reduction of 3-dehydroshikimate (DHSA) to yield shikimate (SA).</text>
</comment>
<dbReference type="NCBIfam" id="TIGR00507">
    <property type="entry name" value="aroE"/>
    <property type="match status" value="1"/>
</dbReference>
<dbReference type="Proteomes" id="UP000189857">
    <property type="component" value="Unassembled WGS sequence"/>
</dbReference>
<protein>
    <recommendedName>
        <fullName evidence="9">Shikimate dehydrogenase (NADP(+))</fullName>
        <shortName evidence="9">SDH</shortName>
        <ecNumber evidence="9">1.1.1.25</ecNumber>
    </recommendedName>
</protein>
<dbReference type="Pfam" id="PF18317">
    <property type="entry name" value="SDH_C"/>
    <property type="match status" value="1"/>
</dbReference>
<comment type="caution">
    <text evidence="9">Lacks conserved residue(s) required for the propagation of feature annotation.</text>
</comment>
<reference evidence="12 13" key="1">
    <citation type="submission" date="2017-02" db="EMBL/GenBank/DDBJ databases">
        <authorList>
            <person name="Peterson S.W."/>
        </authorList>
    </citation>
    <scope>NUCLEOTIDE SEQUENCE [LARGE SCALE GENOMIC DNA]</scope>
    <source>
        <strain evidence="12 13">ATCC 17233</strain>
    </source>
</reference>
<dbReference type="EMBL" id="FUXA01000015">
    <property type="protein sequence ID" value="SJZ96483.1"/>
    <property type="molecule type" value="Genomic_DNA"/>
</dbReference>
<name>A0A1T4PYB5_9FIRM</name>
<dbReference type="GO" id="GO:0019632">
    <property type="term" value="P:shikimate metabolic process"/>
    <property type="evidence" value="ECO:0007669"/>
    <property type="project" value="InterPro"/>
</dbReference>
<evidence type="ECO:0000256" key="5">
    <source>
        <dbReference type="ARBA" id="ARBA00023141"/>
    </source>
</evidence>
<dbReference type="SUPFAM" id="SSF53223">
    <property type="entry name" value="Aminoacid dehydrogenase-like, N-terminal domain"/>
    <property type="match status" value="1"/>
</dbReference>
<feature type="binding site" evidence="9">
    <location>
        <begin position="21"/>
        <end position="23"/>
    </location>
    <ligand>
        <name>shikimate</name>
        <dbReference type="ChEBI" id="CHEBI:36208"/>
    </ligand>
</feature>
<comment type="catalytic activity">
    <reaction evidence="6">
        <text>L-quinate + NAD(+) = 3-dehydroquinate + NADH + H(+)</text>
        <dbReference type="Rhea" id="RHEA:22364"/>
        <dbReference type="ChEBI" id="CHEBI:15378"/>
        <dbReference type="ChEBI" id="CHEBI:29751"/>
        <dbReference type="ChEBI" id="CHEBI:32364"/>
        <dbReference type="ChEBI" id="CHEBI:57540"/>
        <dbReference type="ChEBI" id="CHEBI:57945"/>
        <dbReference type="EC" id="1.1.1.24"/>
    </reaction>
</comment>
<dbReference type="RefSeq" id="WP_078787976.1">
    <property type="nucleotide sequence ID" value="NZ_CAJOJK010000012.1"/>
</dbReference>
<dbReference type="InterPro" id="IPR013708">
    <property type="entry name" value="Shikimate_DH-bd_N"/>
</dbReference>
<dbReference type="PANTHER" id="PTHR21089">
    <property type="entry name" value="SHIKIMATE DEHYDROGENASE"/>
    <property type="match status" value="1"/>
</dbReference>
<evidence type="ECO:0000313" key="12">
    <source>
        <dbReference type="EMBL" id="SJZ96483.1"/>
    </source>
</evidence>
<gene>
    <name evidence="9" type="primary">aroE</name>
    <name evidence="12" type="ORF">SAMN02745110_02181</name>
</gene>
<dbReference type="GO" id="GO:0030266">
    <property type="term" value="F:quinate 3-dehydrogenase (NAD+) activity"/>
    <property type="evidence" value="ECO:0007669"/>
    <property type="project" value="UniProtKB-EC"/>
</dbReference>
<evidence type="ECO:0000259" key="11">
    <source>
        <dbReference type="Pfam" id="PF18317"/>
    </source>
</evidence>
<evidence type="ECO:0000259" key="10">
    <source>
        <dbReference type="Pfam" id="PF08501"/>
    </source>
</evidence>
<dbReference type="PANTHER" id="PTHR21089:SF1">
    <property type="entry name" value="BIFUNCTIONAL 3-DEHYDROQUINATE DEHYDRATASE_SHIKIMATE DEHYDROGENASE, CHLOROPLASTIC"/>
    <property type="match status" value="1"/>
</dbReference>
<comment type="catalytic activity">
    <reaction evidence="9">
        <text>shikimate + NADP(+) = 3-dehydroshikimate + NADPH + H(+)</text>
        <dbReference type="Rhea" id="RHEA:17737"/>
        <dbReference type="ChEBI" id="CHEBI:15378"/>
        <dbReference type="ChEBI" id="CHEBI:16630"/>
        <dbReference type="ChEBI" id="CHEBI:36208"/>
        <dbReference type="ChEBI" id="CHEBI:57783"/>
        <dbReference type="ChEBI" id="CHEBI:58349"/>
        <dbReference type="EC" id="1.1.1.25"/>
    </reaction>
</comment>
<dbReference type="GO" id="GO:0004764">
    <property type="term" value="F:shikimate 3-dehydrogenase (NADP+) activity"/>
    <property type="evidence" value="ECO:0007669"/>
    <property type="project" value="UniProtKB-UniRule"/>
</dbReference>
<evidence type="ECO:0000256" key="1">
    <source>
        <dbReference type="ARBA" id="ARBA00004871"/>
    </source>
</evidence>
<dbReference type="Gene3D" id="3.40.50.10860">
    <property type="entry name" value="Leucine Dehydrogenase, chain A, domain 1"/>
    <property type="match status" value="1"/>
</dbReference>
<dbReference type="Gene3D" id="3.40.50.720">
    <property type="entry name" value="NAD(P)-binding Rossmann-like Domain"/>
    <property type="match status" value="1"/>
</dbReference>
<comment type="similarity">
    <text evidence="9">Belongs to the shikimate dehydrogenase family.</text>
</comment>
<dbReference type="FunFam" id="3.40.50.720:FF:000086">
    <property type="entry name" value="Quinate/shikimate dehydrogenase"/>
    <property type="match status" value="1"/>
</dbReference>
<dbReference type="GO" id="GO:0008652">
    <property type="term" value="P:amino acid biosynthetic process"/>
    <property type="evidence" value="ECO:0007669"/>
    <property type="project" value="UniProtKB-KW"/>
</dbReference>
<feature type="binding site" evidence="9">
    <location>
        <position position="93"/>
    </location>
    <ligand>
        <name>shikimate</name>
        <dbReference type="ChEBI" id="CHEBI:36208"/>
    </ligand>
</feature>
<feature type="binding site" evidence="9">
    <location>
        <begin position="132"/>
        <end position="136"/>
    </location>
    <ligand>
        <name>NADP(+)</name>
        <dbReference type="ChEBI" id="CHEBI:58349"/>
    </ligand>
</feature>
<dbReference type="GO" id="GO:0052734">
    <property type="term" value="F:shikimate 3-dehydrogenase (NAD+) activity"/>
    <property type="evidence" value="ECO:0007669"/>
    <property type="project" value="RHEA"/>
</dbReference>
<dbReference type="Pfam" id="PF08501">
    <property type="entry name" value="Shikimate_dh_N"/>
    <property type="match status" value="1"/>
</dbReference>
<comment type="pathway">
    <text evidence="8">Aromatic compound metabolism; 3,4-dihydroxybenzoate biosynthesis; 3-dehydroquinate from D-quinate (NAD(+) route).</text>
</comment>
<dbReference type="HAMAP" id="MF_00222">
    <property type="entry name" value="Shikimate_DH_AroE"/>
    <property type="match status" value="1"/>
</dbReference>
<feature type="active site" description="Proton acceptor" evidence="9">
    <location>
        <position position="72"/>
    </location>
</feature>
<evidence type="ECO:0000256" key="7">
    <source>
        <dbReference type="ARBA" id="ARBA00052329"/>
    </source>
</evidence>
<evidence type="ECO:0000313" key="13">
    <source>
        <dbReference type="Proteomes" id="UP000189857"/>
    </source>
</evidence>
<evidence type="ECO:0000256" key="3">
    <source>
        <dbReference type="ARBA" id="ARBA00022857"/>
    </source>
</evidence>
<feature type="domain" description="SDH C-terminal" evidence="11">
    <location>
        <begin position="261"/>
        <end position="288"/>
    </location>
</feature>
<proteinExistence type="inferred from homology"/>
<dbReference type="InterPro" id="IPR046346">
    <property type="entry name" value="Aminoacid_DH-like_N_sf"/>
</dbReference>
<accession>A0A1T4PYB5</accession>
<sequence length="291" mass="31828">MKELTGTTLLTGLLGKPVKHSKSPLMHNKAFELLDLDYRYLCFEVDTDGLKTAIEGLRTLGVRGFNLTMPNKNLMCELCDKLDIGSEISGAVNTVVNDNGVFTGYTTDGVGFMRAAKDAGHDLTGKKMVLLGAGGVASAILVQAALDKVAEIKVFSIRDQFFSRAEGIVDQINNKTSCKVSLYDFDDESLFKTALSEADILVNGTSVGMSPKVDACIIKDEYFKDSSIIKPSLVVSDVIYEPAETKLLRLAKEAGCSTFNGMYMLLYQGAESFRLWTGKEMPTDTIKELYF</sequence>
<feature type="binding site" evidence="9">
    <location>
        <position position="68"/>
    </location>
    <ligand>
        <name>shikimate</name>
        <dbReference type="ChEBI" id="CHEBI:36208"/>
    </ligand>
</feature>
<dbReference type="InterPro" id="IPR022893">
    <property type="entry name" value="Shikimate_DH_fam"/>
</dbReference>
<evidence type="ECO:0000256" key="4">
    <source>
        <dbReference type="ARBA" id="ARBA00023002"/>
    </source>
</evidence>
<feature type="domain" description="Shikimate dehydrogenase substrate binding N-terminal" evidence="10">
    <location>
        <begin position="13"/>
        <end position="95"/>
    </location>
</feature>
<dbReference type="GO" id="GO:0009423">
    <property type="term" value="P:chorismate biosynthetic process"/>
    <property type="evidence" value="ECO:0007669"/>
    <property type="project" value="UniProtKB-UniRule"/>
</dbReference>
<organism evidence="12 13">
    <name type="scientific">Eubacterium ruminantium</name>
    <dbReference type="NCBI Taxonomy" id="42322"/>
    <lineage>
        <taxon>Bacteria</taxon>
        <taxon>Bacillati</taxon>
        <taxon>Bacillota</taxon>
        <taxon>Clostridia</taxon>
        <taxon>Eubacteriales</taxon>
        <taxon>Eubacteriaceae</taxon>
        <taxon>Eubacterium</taxon>
    </lineage>
</organism>
<evidence type="ECO:0000256" key="9">
    <source>
        <dbReference type="HAMAP-Rule" id="MF_00222"/>
    </source>
</evidence>
<dbReference type="CDD" id="cd01065">
    <property type="entry name" value="NAD_bind_Shikimate_DH"/>
    <property type="match status" value="1"/>
</dbReference>
<keyword evidence="2 9" id="KW-0028">Amino-acid biosynthesis</keyword>
<feature type="binding site" evidence="9">
    <location>
        <position position="108"/>
    </location>
    <ligand>
        <name>shikimate</name>
        <dbReference type="ChEBI" id="CHEBI:36208"/>
    </ligand>
</feature>
<dbReference type="OrthoDB" id="9792692at2"/>
<comment type="catalytic activity">
    <reaction evidence="7">
        <text>shikimate + NAD(+) = 3-dehydroshikimate + NADH + H(+)</text>
        <dbReference type="Rhea" id="RHEA:17741"/>
        <dbReference type="ChEBI" id="CHEBI:15378"/>
        <dbReference type="ChEBI" id="CHEBI:16630"/>
        <dbReference type="ChEBI" id="CHEBI:36208"/>
        <dbReference type="ChEBI" id="CHEBI:57540"/>
        <dbReference type="ChEBI" id="CHEBI:57945"/>
    </reaction>
</comment>
<feature type="binding site" evidence="9">
    <location>
        <position position="261"/>
    </location>
    <ligand>
        <name>NADP(+)</name>
        <dbReference type="ChEBI" id="CHEBI:58349"/>
    </ligand>
</feature>
<dbReference type="InterPro" id="IPR011342">
    <property type="entry name" value="Shikimate_DH"/>
</dbReference>
<dbReference type="UniPathway" id="UPA00053">
    <property type="reaction ID" value="UER00087"/>
</dbReference>
<dbReference type="GO" id="GO:0009073">
    <property type="term" value="P:aromatic amino acid family biosynthetic process"/>
    <property type="evidence" value="ECO:0007669"/>
    <property type="project" value="UniProtKB-KW"/>
</dbReference>
<dbReference type="AlphaFoldDB" id="A0A1T4PYB5"/>
<keyword evidence="13" id="KW-1185">Reference proteome</keyword>
<dbReference type="EC" id="1.1.1.25" evidence="9"/>
<evidence type="ECO:0000256" key="6">
    <source>
        <dbReference type="ARBA" id="ARBA00051639"/>
    </source>
</evidence>
<dbReference type="InterPro" id="IPR041121">
    <property type="entry name" value="SDH_C"/>
</dbReference>
<evidence type="ECO:0000256" key="2">
    <source>
        <dbReference type="ARBA" id="ARBA00022605"/>
    </source>
</evidence>
<comment type="pathway">
    <text evidence="1 9">Metabolic intermediate biosynthesis; chorismate biosynthesis; chorismate from D-erythrose 4-phosphate and phosphoenolpyruvate: step 4/7.</text>
</comment>
<feature type="binding site" evidence="9">
    <location>
        <position position="238"/>
    </location>
    <ligand>
        <name>NADP(+)</name>
        <dbReference type="ChEBI" id="CHEBI:58349"/>
    </ligand>
</feature>
<dbReference type="SUPFAM" id="SSF51735">
    <property type="entry name" value="NAD(P)-binding Rossmann-fold domains"/>
    <property type="match status" value="1"/>
</dbReference>
<comment type="subunit">
    <text evidence="9">Homodimer.</text>
</comment>
<feature type="binding site" evidence="9">
    <location>
        <position position="240"/>
    </location>
    <ligand>
        <name>shikimate</name>
        <dbReference type="ChEBI" id="CHEBI:36208"/>
    </ligand>
</feature>
<dbReference type="InterPro" id="IPR036291">
    <property type="entry name" value="NAD(P)-bd_dom_sf"/>
</dbReference>
<keyword evidence="4 9" id="KW-0560">Oxidoreductase</keyword>
<keyword evidence="5 9" id="KW-0057">Aromatic amino acid biosynthesis</keyword>
<dbReference type="GO" id="GO:0050661">
    <property type="term" value="F:NADP binding"/>
    <property type="evidence" value="ECO:0007669"/>
    <property type="project" value="InterPro"/>
</dbReference>
<feature type="binding site" evidence="9">
    <location>
        <position position="268"/>
    </location>
    <ligand>
        <name>shikimate</name>
        <dbReference type="ChEBI" id="CHEBI:36208"/>
    </ligand>
</feature>
<keyword evidence="3 9" id="KW-0521">NADP</keyword>